<evidence type="ECO:0000256" key="3">
    <source>
        <dbReference type="ARBA" id="ARBA00047594"/>
    </source>
</evidence>
<evidence type="ECO:0000313" key="7">
    <source>
        <dbReference type="Proteomes" id="UP000077748"/>
    </source>
</evidence>
<dbReference type="SMART" id="SM00014">
    <property type="entry name" value="acidPPc"/>
    <property type="match status" value="1"/>
</dbReference>
<evidence type="ECO:0000256" key="4">
    <source>
        <dbReference type="SAM" id="Phobius"/>
    </source>
</evidence>
<dbReference type="InterPro" id="IPR000326">
    <property type="entry name" value="PAP2/HPO"/>
</dbReference>
<dbReference type="SUPFAM" id="SSF48317">
    <property type="entry name" value="Acid phosphatase/Vanadium-dependent haloperoxidase"/>
    <property type="match status" value="1"/>
</dbReference>
<gene>
    <name evidence="6" type="ORF">A9C11_11595</name>
</gene>
<dbReference type="AlphaFoldDB" id="A0A1A9KAT1"/>
<proteinExistence type="predicted"/>
<evidence type="ECO:0000313" key="6">
    <source>
        <dbReference type="EMBL" id="ANI14589.1"/>
    </source>
</evidence>
<feature type="domain" description="Phosphatidic acid phosphatase type 2/haloperoxidase" evidence="5">
    <location>
        <begin position="71"/>
        <end position="176"/>
    </location>
</feature>
<reference evidence="6 7" key="1">
    <citation type="submission" date="2016-05" db="EMBL/GenBank/DDBJ databases">
        <title>Genome Sequence of Pseudomonas citronellolis Strain SJTE-3, an Estrogens and Persistent Organic Pollutants degradation strain.</title>
        <authorList>
            <person name="Liang R."/>
        </authorList>
    </citation>
    <scope>NUCLEOTIDE SEQUENCE [LARGE SCALE GENOMIC DNA]</scope>
    <source>
        <strain evidence="6 7">SJTE-3</strain>
    </source>
</reference>
<evidence type="ECO:0000256" key="1">
    <source>
        <dbReference type="ARBA" id="ARBA00012374"/>
    </source>
</evidence>
<feature type="transmembrane region" description="Helical" evidence="4">
    <location>
        <begin position="68"/>
        <end position="89"/>
    </location>
</feature>
<dbReference type="EC" id="3.6.1.27" evidence="1"/>
<dbReference type="Pfam" id="PF01569">
    <property type="entry name" value="PAP2"/>
    <property type="match status" value="1"/>
</dbReference>
<dbReference type="PANTHER" id="PTHR14969:SF13">
    <property type="entry name" value="AT30094P"/>
    <property type="match status" value="1"/>
</dbReference>
<dbReference type="RefSeq" id="WP_064582726.1">
    <property type="nucleotide sequence ID" value="NZ_CP015878.1"/>
</dbReference>
<accession>A0A1A9KAT1</accession>
<keyword evidence="4" id="KW-1133">Transmembrane helix</keyword>
<dbReference type="EMBL" id="CP015878">
    <property type="protein sequence ID" value="ANI14589.1"/>
    <property type="molecule type" value="Genomic_DNA"/>
</dbReference>
<dbReference type="GO" id="GO:0050380">
    <property type="term" value="F:undecaprenyl-diphosphatase activity"/>
    <property type="evidence" value="ECO:0007669"/>
    <property type="project" value="UniProtKB-EC"/>
</dbReference>
<evidence type="ECO:0000256" key="2">
    <source>
        <dbReference type="ARBA" id="ARBA00032707"/>
    </source>
</evidence>
<dbReference type="InterPro" id="IPR036938">
    <property type="entry name" value="PAP2/HPO_sf"/>
</dbReference>
<organism evidence="6 7">
    <name type="scientific">Pseudomonas citronellolis</name>
    <dbReference type="NCBI Taxonomy" id="53408"/>
    <lineage>
        <taxon>Bacteria</taxon>
        <taxon>Pseudomonadati</taxon>
        <taxon>Pseudomonadota</taxon>
        <taxon>Gammaproteobacteria</taxon>
        <taxon>Pseudomonadales</taxon>
        <taxon>Pseudomonadaceae</taxon>
        <taxon>Pseudomonas</taxon>
    </lineage>
</organism>
<evidence type="ECO:0000259" key="5">
    <source>
        <dbReference type="SMART" id="SM00014"/>
    </source>
</evidence>
<keyword evidence="4" id="KW-0812">Transmembrane</keyword>
<protein>
    <recommendedName>
        <fullName evidence="1">undecaprenyl-diphosphate phosphatase</fullName>
        <ecNumber evidence="1">3.6.1.27</ecNumber>
    </recommendedName>
    <alternativeName>
        <fullName evidence="2">Undecaprenyl pyrophosphate phosphatase</fullName>
    </alternativeName>
</protein>
<feature type="transmembrane region" description="Helical" evidence="4">
    <location>
        <begin position="132"/>
        <end position="149"/>
    </location>
</feature>
<dbReference type="Gene3D" id="1.20.144.10">
    <property type="entry name" value="Phosphatidic acid phosphatase type 2/haloperoxidase"/>
    <property type="match status" value="1"/>
</dbReference>
<feature type="transmembrane region" description="Helical" evidence="4">
    <location>
        <begin position="161"/>
        <end position="179"/>
    </location>
</feature>
<sequence length="209" mass="22388">MPTLLPTPGPSLLEALDRQAFLAINATAQTPAWLIDAARFIATVPLYLLPLALLALWCRGDHGLRGRLLRALGVTSLALGLSLLIGLLWPHPRPFAIGLGHAWLAHAANASFPSDHLTLFAGCALSLLFDDAWLLGALIGAVGLAVGYARVYLGIHSPLDMLGALAVAAVSNSLVWLLWQRHGNLLTVQAETLYRRALAPAISRGWLRH</sequence>
<feature type="transmembrane region" description="Helical" evidence="4">
    <location>
        <begin position="37"/>
        <end position="56"/>
    </location>
</feature>
<keyword evidence="4" id="KW-0472">Membrane</keyword>
<name>A0A1A9KAT1_9PSED</name>
<dbReference type="Proteomes" id="UP000077748">
    <property type="component" value="Chromosome"/>
</dbReference>
<dbReference type="PANTHER" id="PTHR14969">
    <property type="entry name" value="SPHINGOSINE-1-PHOSPHATE PHOSPHOHYDROLASE"/>
    <property type="match status" value="1"/>
</dbReference>
<comment type="catalytic activity">
    <reaction evidence="3">
        <text>di-trans,octa-cis-undecaprenyl diphosphate + H2O = di-trans,octa-cis-undecaprenyl phosphate + phosphate + H(+)</text>
        <dbReference type="Rhea" id="RHEA:28094"/>
        <dbReference type="ChEBI" id="CHEBI:15377"/>
        <dbReference type="ChEBI" id="CHEBI:15378"/>
        <dbReference type="ChEBI" id="CHEBI:43474"/>
        <dbReference type="ChEBI" id="CHEBI:58405"/>
        <dbReference type="ChEBI" id="CHEBI:60392"/>
        <dbReference type="EC" id="3.6.1.27"/>
    </reaction>
</comment>